<dbReference type="PANTHER" id="PTHR45813:SF4">
    <property type="entry name" value="ADHESION G PROTEIN-COUPLED RECEPTOR F5"/>
    <property type="match status" value="1"/>
</dbReference>
<name>A0A8M1HAF8_BETSP</name>
<dbReference type="Gene3D" id="2.60.40.10">
    <property type="entry name" value="Immunoglobulins"/>
    <property type="match status" value="1"/>
</dbReference>
<evidence type="ECO:0000256" key="7">
    <source>
        <dbReference type="ARBA" id="ARBA00023136"/>
    </source>
</evidence>
<dbReference type="InterPro" id="IPR046338">
    <property type="entry name" value="GAIN_dom_sf"/>
</dbReference>
<reference evidence="18 19" key="1">
    <citation type="submission" date="2025-04" db="UniProtKB">
        <authorList>
            <consortium name="RefSeq"/>
        </authorList>
    </citation>
    <scope>IDENTIFICATION</scope>
</reference>
<evidence type="ECO:0000256" key="10">
    <source>
        <dbReference type="SAM" id="MobiDB-lite"/>
    </source>
</evidence>
<dbReference type="PROSITE" id="PS50221">
    <property type="entry name" value="GAIN_B"/>
    <property type="match status" value="1"/>
</dbReference>
<feature type="region of interest" description="Disordered" evidence="10">
    <location>
        <begin position="595"/>
        <end position="636"/>
    </location>
</feature>
<evidence type="ECO:0000259" key="13">
    <source>
        <dbReference type="PROSITE" id="PS50024"/>
    </source>
</evidence>
<keyword evidence="8" id="KW-1015">Disulfide bond</keyword>
<organism evidence="17 18">
    <name type="scientific">Betta splendens</name>
    <name type="common">Siamese fighting fish</name>
    <dbReference type="NCBI Taxonomy" id="158456"/>
    <lineage>
        <taxon>Eukaryota</taxon>
        <taxon>Metazoa</taxon>
        <taxon>Chordata</taxon>
        <taxon>Craniata</taxon>
        <taxon>Vertebrata</taxon>
        <taxon>Euteleostomi</taxon>
        <taxon>Actinopterygii</taxon>
        <taxon>Neopterygii</taxon>
        <taxon>Teleostei</taxon>
        <taxon>Neoteleostei</taxon>
        <taxon>Acanthomorphata</taxon>
        <taxon>Anabantaria</taxon>
        <taxon>Anabantiformes</taxon>
        <taxon>Anabantoidei</taxon>
        <taxon>Osphronemidae</taxon>
        <taxon>Betta</taxon>
    </lineage>
</organism>
<evidence type="ECO:0000256" key="2">
    <source>
        <dbReference type="ARBA" id="ARBA00007343"/>
    </source>
</evidence>
<dbReference type="GO" id="GO:0007166">
    <property type="term" value="P:cell surface receptor signaling pathway"/>
    <property type="evidence" value="ECO:0007669"/>
    <property type="project" value="InterPro"/>
</dbReference>
<feature type="domain" description="GAIN-B" evidence="14">
    <location>
        <begin position="1227"/>
        <end position="1390"/>
    </location>
</feature>
<evidence type="ECO:0000313" key="19">
    <source>
        <dbReference type="RefSeq" id="XP_055362340.1"/>
    </source>
</evidence>
<evidence type="ECO:0000256" key="9">
    <source>
        <dbReference type="ARBA" id="ARBA00023180"/>
    </source>
</evidence>
<feature type="domain" description="G-protein coupled receptors family 2 profile 2" evidence="15">
    <location>
        <begin position="1398"/>
        <end position="1664"/>
    </location>
</feature>
<keyword evidence="3" id="KW-1003">Cell membrane</keyword>
<dbReference type="Pfam" id="PF25387">
    <property type="entry name" value="ADGRF3_N"/>
    <property type="match status" value="4"/>
</dbReference>
<feature type="transmembrane region" description="Helical" evidence="11">
    <location>
        <begin position="1440"/>
        <end position="1461"/>
    </location>
</feature>
<feature type="transmembrane region" description="Helical" evidence="11">
    <location>
        <begin position="1481"/>
        <end position="1506"/>
    </location>
</feature>
<dbReference type="PROSITE" id="PS50024">
    <property type="entry name" value="SEA"/>
    <property type="match status" value="1"/>
</dbReference>
<dbReference type="InterPro" id="IPR051587">
    <property type="entry name" value="Adhesion_GPCR"/>
</dbReference>
<feature type="transmembrane region" description="Helical" evidence="11">
    <location>
        <begin position="1642"/>
        <end position="1663"/>
    </location>
</feature>
<evidence type="ECO:0000259" key="14">
    <source>
        <dbReference type="PROSITE" id="PS50221"/>
    </source>
</evidence>
<accession>A0A8M1HAF8</accession>
<dbReference type="CDD" id="cd15932">
    <property type="entry name" value="7tmB2_GPR116-like_Adhesion_VI"/>
    <property type="match status" value="1"/>
</dbReference>
<dbReference type="SMART" id="SM00303">
    <property type="entry name" value="GPS"/>
    <property type="match status" value="1"/>
</dbReference>
<dbReference type="Pfam" id="PF07679">
    <property type="entry name" value="I-set"/>
    <property type="match status" value="1"/>
</dbReference>
<keyword evidence="4 11" id="KW-0812">Transmembrane</keyword>
<dbReference type="OrthoDB" id="10040049at2759"/>
<feature type="domain" description="SEA" evidence="13">
    <location>
        <begin position="771"/>
        <end position="885"/>
    </location>
</feature>
<protein>
    <submittedName>
        <fullName evidence="18 19">Adhesion G protein-coupled receptor F5-like isoform X1</fullName>
    </submittedName>
</protein>
<evidence type="ECO:0000256" key="11">
    <source>
        <dbReference type="SAM" id="Phobius"/>
    </source>
</evidence>
<comment type="similarity">
    <text evidence="2">Belongs to the G-protein coupled receptor 2 family. Adhesion G-protein coupled receptor (ADGR) subfamily.</text>
</comment>
<keyword evidence="9" id="KW-0325">Glycoprotein</keyword>
<keyword evidence="6 11" id="KW-1133">Transmembrane helix</keyword>
<dbReference type="Pfam" id="PF01390">
    <property type="entry name" value="SEA"/>
    <property type="match status" value="1"/>
</dbReference>
<dbReference type="PANTHER" id="PTHR45813">
    <property type="entry name" value="IG-LIKE DOMAIN-CONTAINING PROTEIN"/>
    <property type="match status" value="1"/>
</dbReference>
<dbReference type="GO" id="GO:0004930">
    <property type="term" value="F:G protein-coupled receptor activity"/>
    <property type="evidence" value="ECO:0007669"/>
    <property type="project" value="InterPro"/>
</dbReference>
<dbReference type="Proteomes" id="UP000515150">
    <property type="component" value="Chromosome 24"/>
</dbReference>
<dbReference type="FunFam" id="1.20.1070.10:FF:000058">
    <property type="entry name" value="Adhesion G protein-coupled receptor F5"/>
    <property type="match status" value="1"/>
</dbReference>
<feature type="transmembrane region" description="Helical" evidence="11">
    <location>
        <begin position="1518"/>
        <end position="1545"/>
    </location>
</feature>
<keyword evidence="5 12" id="KW-0732">Signal</keyword>
<dbReference type="Gene3D" id="2.60.220.50">
    <property type="match status" value="1"/>
</dbReference>
<feature type="chain" id="PRO_5044692761" evidence="12">
    <location>
        <begin position="24"/>
        <end position="1754"/>
    </location>
</feature>
<keyword evidence="7 11" id="KW-0472">Membrane</keyword>
<dbReference type="KEGG" id="bspl:114849831"/>
<dbReference type="InterPro" id="IPR036364">
    <property type="entry name" value="SEA_dom_sf"/>
</dbReference>
<evidence type="ECO:0000256" key="1">
    <source>
        <dbReference type="ARBA" id="ARBA00004651"/>
    </source>
</evidence>
<feature type="domain" description="Ig-like" evidence="16">
    <location>
        <begin position="865"/>
        <end position="964"/>
    </location>
</feature>
<dbReference type="InterPro" id="IPR017981">
    <property type="entry name" value="GPCR_2-like_7TM"/>
</dbReference>
<dbReference type="SUPFAM" id="SSF48726">
    <property type="entry name" value="Immunoglobulin"/>
    <property type="match status" value="1"/>
</dbReference>
<dbReference type="PRINTS" id="PR00249">
    <property type="entry name" value="GPCRSECRETIN"/>
</dbReference>
<dbReference type="SMART" id="SM00409">
    <property type="entry name" value="IG"/>
    <property type="match status" value="2"/>
</dbReference>
<dbReference type="Pfam" id="PF01825">
    <property type="entry name" value="GPS"/>
    <property type="match status" value="1"/>
</dbReference>
<evidence type="ECO:0000256" key="3">
    <source>
        <dbReference type="ARBA" id="ARBA00022475"/>
    </source>
</evidence>
<feature type="transmembrane region" description="Helical" evidence="11">
    <location>
        <begin position="1565"/>
        <end position="1589"/>
    </location>
</feature>
<dbReference type="InterPro" id="IPR008078">
    <property type="entry name" value="GPCR_2_Ig-hepta-like_rcpt"/>
</dbReference>
<dbReference type="GO" id="GO:0007189">
    <property type="term" value="P:adenylate cyclase-activating G protein-coupled receptor signaling pathway"/>
    <property type="evidence" value="ECO:0007669"/>
    <property type="project" value="TreeGrafter"/>
</dbReference>
<dbReference type="InterPro" id="IPR007110">
    <property type="entry name" value="Ig-like_dom"/>
</dbReference>
<comment type="subcellular location">
    <subcellularLocation>
        <location evidence="1">Cell membrane</location>
        <topology evidence="1">Multi-pass membrane protein</topology>
    </subcellularLocation>
</comment>
<dbReference type="RefSeq" id="XP_040925431.1">
    <property type="nucleotide sequence ID" value="XM_041069497.2"/>
</dbReference>
<proteinExistence type="inferred from homology"/>
<dbReference type="GeneID" id="114849831"/>
<dbReference type="SUPFAM" id="SSF82671">
    <property type="entry name" value="SEA domain"/>
    <property type="match status" value="1"/>
</dbReference>
<evidence type="ECO:0000256" key="4">
    <source>
        <dbReference type="ARBA" id="ARBA00022692"/>
    </source>
</evidence>
<feature type="transmembrane region" description="Helical" evidence="11">
    <location>
        <begin position="1397"/>
        <end position="1419"/>
    </location>
</feature>
<dbReference type="InterPro" id="IPR057400">
    <property type="entry name" value="ADGRF3/5_N"/>
</dbReference>
<evidence type="ECO:0000256" key="12">
    <source>
        <dbReference type="SAM" id="SignalP"/>
    </source>
</evidence>
<feature type="transmembrane region" description="Helical" evidence="11">
    <location>
        <begin position="1610"/>
        <end position="1636"/>
    </location>
</feature>
<keyword evidence="17" id="KW-1185">Reference proteome</keyword>
<evidence type="ECO:0000313" key="18">
    <source>
        <dbReference type="RefSeq" id="XP_040925431.1"/>
    </source>
</evidence>
<dbReference type="Pfam" id="PF00002">
    <property type="entry name" value="7tm_2"/>
    <property type="match status" value="1"/>
</dbReference>
<feature type="signal peptide" evidence="12">
    <location>
        <begin position="1"/>
        <end position="23"/>
    </location>
</feature>
<dbReference type="InterPro" id="IPR036179">
    <property type="entry name" value="Ig-like_dom_sf"/>
</dbReference>
<dbReference type="InterPro" id="IPR000203">
    <property type="entry name" value="GPS"/>
</dbReference>
<evidence type="ECO:0000259" key="15">
    <source>
        <dbReference type="PROSITE" id="PS50261"/>
    </source>
</evidence>
<dbReference type="InterPro" id="IPR003599">
    <property type="entry name" value="Ig_sub"/>
</dbReference>
<dbReference type="InterPro" id="IPR013783">
    <property type="entry name" value="Ig-like_fold"/>
</dbReference>
<dbReference type="Gene3D" id="1.20.1070.10">
    <property type="entry name" value="Rhodopsin 7-helix transmembrane proteins"/>
    <property type="match status" value="1"/>
</dbReference>
<evidence type="ECO:0000313" key="17">
    <source>
        <dbReference type="Proteomes" id="UP000515150"/>
    </source>
</evidence>
<gene>
    <name evidence="18 19" type="primary">LOC114849831</name>
</gene>
<dbReference type="InterPro" id="IPR000832">
    <property type="entry name" value="GPCR_2_secretin-like"/>
</dbReference>
<dbReference type="InterPro" id="IPR000082">
    <property type="entry name" value="SEA_dom"/>
</dbReference>
<dbReference type="PROSITE" id="PS50835">
    <property type="entry name" value="IG_LIKE"/>
    <property type="match status" value="1"/>
</dbReference>
<evidence type="ECO:0000256" key="8">
    <source>
        <dbReference type="ARBA" id="ARBA00023157"/>
    </source>
</evidence>
<dbReference type="RefSeq" id="XP_055362340.1">
    <property type="nucleotide sequence ID" value="XM_055506365.1"/>
</dbReference>
<dbReference type="GO" id="GO:0005886">
    <property type="term" value="C:plasma membrane"/>
    <property type="evidence" value="ECO:0007669"/>
    <property type="project" value="UniProtKB-SubCell"/>
</dbReference>
<evidence type="ECO:0000256" key="6">
    <source>
        <dbReference type="ARBA" id="ARBA00022989"/>
    </source>
</evidence>
<dbReference type="PRINTS" id="PR01695">
    <property type="entry name" value="IGHEPTARCPTR"/>
</dbReference>
<evidence type="ECO:0000256" key="5">
    <source>
        <dbReference type="ARBA" id="ARBA00022729"/>
    </source>
</evidence>
<dbReference type="InterPro" id="IPR013098">
    <property type="entry name" value="Ig_I-set"/>
</dbReference>
<sequence length="1754" mass="190637">MGRHRANFLIIALVLVMLLILETSKVNDFSSLASQESTNEEHFQPHTRHKRNVPLNLVDYEVAVELNVSDVATLNLLKSQLSNGTFSITLNNIVNITSINITTVCSLSSAGFQCRCEDRYRWSCDQCQRLGSCDNIINDTCGCINTIPPDGLYCQPVALSDFTACSPTTVISILPSAAVNDYIMSIELNISDVTVINQLRTILSNFSFPVNISNQVQIYGINITTVCSQTNSGFQCTCEDQYRWSCEQCLSLGSCDNITGNTCGCINSMPPDGLYCQPVHQNSFTSCPVTIPPPTLTPPAAAYEYIFSIELNVSDVAVINQLRTILSNFSSPVNISNQVQIYGINITTVCSQTNSGFQCTCEDQYRWSCEQCLSLGSCDNITGNTCGCINSMPPDGLYCQPVYQNSFTSCPVTTPPPTLAPPAAAYEYIFSIELNVSDIAVINQLRTILSNFSSPVNISNQVQIYGINITTVCSQSNSGFQCTCEDQYRWSCEQCLSLGSCDNITGNTCGCINSMPPDGLYCQPVYQNSFTSCPVTTPPPTLIYAAMTMDPTSSITNAGNTTTIMGPSSPITSKTAGAITTSNPSISTTTITTATSVSNQSSAVSSPTSDSSSTTASTTNVQTTTKTMTNNPIPPTTTAIADTTINTVITTVAYTVNSIPNTTTTTNDTTNATISTRTPITTNSTTIPITTPTTNSTTTSATTTASALVTISSTADTINSTTIPITTPTTNSTTTSTTTTASALVTISSTADTTTPQMTTSTTTTTSSTPRQDIFDVKMEVELNYTYTSDLNDSNSSNYNKLRQKILNVLQMQYKGITGYEGVSVKGFRQGSVIVDYVVQTTQIIAVEIATANQKLPEAMASVAPVLGSVSAVYNSSTSISLSPSLIYTGNIMTLTCGPLNINVSAATWTFQGVQIKNHGRFNITTTSTLSDLTISNVITSDIGTYTCTMIGSAMTFFQSGVVTADQVQEAPNLKLQGEVNVEYSKGVDLQCCVQQNFTVHWYEGKTHLKMVSNRNAQSYCIIYSFPPNSNSGSYTFTCEVDNPPGYNQTTTVKVFMGDVKCNNSQFGVGQEGDTAVTYACDQGQEGSMSAVCESTGMWKVMSDNCIITIIKNLNIESQNVGTEQVPAFVKSLYEAVQQNQMEIWNSSWSISTIVDILNTIAIVPTPVNQTVMEDVLNTVNAIVGENTTESWKLLNENMSSNASSVLLSSLESYSDSLNEDFTVVTPLIVLERKKFNNTFNAILNSSVTIDIPNTNLTDKTVTTMIFFSLNKVMPTRNSTTGNRTTSNFINADVVLIKINATIQNVILRYVKLNNASTLNTSLSLNNSLPLNNSVTLSPHCVFWNFKLFSNFGAWDDTGCNFVSDINNIVTCNCNHLTSFSILMAPGIPESDSIRRALAIITYIGVGISLASLVICLIIEGYVWKAITRNSTAFMRHVSIVNTALSLLVANICFIIGASISKNPAEDQWQNYDVPVGACSTATFFMHFFYLALFFWMLVSGLLLLYRTVMVFSHMSKSTMLAIGFSLGYGCPLIIAVITVAATAPGHGYIRKDYACWLNWTETKALLAMVIPALTIVSINFLIVILVLLKMLRRGVGDTFKREEKQTLVVVTRCVIILTPLFGLTWSLGVGTMISYTDEGTHIAFALFNSLQGFFILVFGTLYDSKIRSLLSRRYLTPSMGCCPTKSTSGGDTSSRGFNILNHFRRRKNIYHVSEAANQSNSHTSESYLCLRMFFKQEYLSFGLIVTICPMCYY</sequence>
<evidence type="ECO:0000259" key="16">
    <source>
        <dbReference type="PROSITE" id="PS50835"/>
    </source>
</evidence>
<dbReference type="PROSITE" id="PS50261">
    <property type="entry name" value="G_PROTEIN_RECEP_F2_4"/>
    <property type="match status" value="1"/>
</dbReference>
<dbReference type="InterPro" id="IPR057244">
    <property type="entry name" value="GAIN_B"/>
</dbReference>
<dbReference type="CDD" id="cd00096">
    <property type="entry name" value="Ig"/>
    <property type="match status" value="1"/>
</dbReference>